<dbReference type="OrthoDB" id="5338458at2759"/>
<accession>A0A6A6IXW6</accession>
<dbReference type="Pfam" id="PF11001">
    <property type="entry name" value="AFUB_07903_YDR124W_hel"/>
    <property type="match status" value="1"/>
</dbReference>
<organism evidence="3 4">
    <name type="scientific">Trematosphaeria pertusa</name>
    <dbReference type="NCBI Taxonomy" id="390896"/>
    <lineage>
        <taxon>Eukaryota</taxon>
        <taxon>Fungi</taxon>
        <taxon>Dikarya</taxon>
        <taxon>Ascomycota</taxon>
        <taxon>Pezizomycotina</taxon>
        <taxon>Dothideomycetes</taxon>
        <taxon>Pleosporomycetidae</taxon>
        <taxon>Pleosporales</taxon>
        <taxon>Massarineae</taxon>
        <taxon>Trematosphaeriaceae</taxon>
        <taxon>Trematosphaeria</taxon>
    </lineage>
</organism>
<proteinExistence type="predicted"/>
<keyword evidence="4" id="KW-1185">Reference proteome</keyword>
<evidence type="ECO:0000256" key="1">
    <source>
        <dbReference type="SAM" id="MobiDB-lite"/>
    </source>
</evidence>
<feature type="region of interest" description="Disordered" evidence="1">
    <location>
        <begin position="167"/>
        <end position="203"/>
    </location>
</feature>
<feature type="region of interest" description="Disordered" evidence="1">
    <location>
        <begin position="253"/>
        <end position="294"/>
    </location>
</feature>
<dbReference type="Proteomes" id="UP000800094">
    <property type="component" value="Unassembled WGS sequence"/>
</dbReference>
<feature type="compositionally biased region" description="Polar residues" evidence="1">
    <location>
        <begin position="285"/>
        <end position="294"/>
    </location>
</feature>
<dbReference type="PANTHER" id="PTHR36102">
    <property type="entry name" value="CHROMOSOME 10, WHOLE GENOME SHOTGUN SEQUENCE"/>
    <property type="match status" value="1"/>
</dbReference>
<protein>
    <recommendedName>
        <fullName evidence="2">Subtelomeric hrmA-associated cluster protein AFUB-079030/YDR124W-like helical bundle domain-containing protein</fullName>
    </recommendedName>
</protein>
<dbReference type="EMBL" id="ML987191">
    <property type="protein sequence ID" value="KAF2254023.1"/>
    <property type="molecule type" value="Genomic_DNA"/>
</dbReference>
<evidence type="ECO:0000313" key="4">
    <source>
        <dbReference type="Proteomes" id="UP000800094"/>
    </source>
</evidence>
<evidence type="ECO:0000259" key="2">
    <source>
        <dbReference type="Pfam" id="PF11001"/>
    </source>
</evidence>
<reference evidence="3" key="1">
    <citation type="journal article" date="2020" name="Stud. Mycol.">
        <title>101 Dothideomycetes genomes: a test case for predicting lifestyles and emergence of pathogens.</title>
        <authorList>
            <person name="Haridas S."/>
            <person name="Albert R."/>
            <person name="Binder M."/>
            <person name="Bloem J."/>
            <person name="Labutti K."/>
            <person name="Salamov A."/>
            <person name="Andreopoulos B."/>
            <person name="Baker S."/>
            <person name="Barry K."/>
            <person name="Bills G."/>
            <person name="Bluhm B."/>
            <person name="Cannon C."/>
            <person name="Castanera R."/>
            <person name="Culley D."/>
            <person name="Daum C."/>
            <person name="Ezra D."/>
            <person name="Gonzalez J."/>
            <person name="Henrissat B."/>
            <person name="Kuo A."/>
            <person name="Liang C."/>
            <person name="Lipzen A."/>
            <person name="Lutzoni F."/>
            <person name="Magnuson J."/>
            <person name="Mondo S."/>
            <person name="Nolan M."/>
            <person name="Ohm R."/>
            <person name="Pangilinan J."/>
            <person name="Park H.-J."/>
            <person name="Ramirez L."/>
            <person name="Alfaro M."/>
            <person name="Sun H."/>
            <person name="Tritt A."/>
            <person name="Yoshinaga Y."/>
            <person name="Zwiers L.-H."/>
            <person name="Turgeon B."/>
            <person name="Goodwin S."/>
            <person name="Spatafora J."/>
            <person name="Crous P."/>
            <person name="Grigoriev I."/>
        </authorList>
    </citation>
    <scope>NUCLEOTIDE SEQUENCE</scope>
    <source>
        <strain evidence="3">CBS 122368</strain>
    </source>
</reference>
<sequence length="433" mass="48412">MHEMYIGHFEALKEFYAIRFRELTMKPLRQIVTAWVKTLEPNRLRTYGRYHEEATLEGNGPPWWPRDIPYREPSHLRCQDLIPLAVDMMLLHRRVDEQCGKRRGGWIAKLRKRAMYCCSTTETTQFSSSKNIEFSAAMKERALNSILPTLFDIAQSHEDHLAQYDLYEGTGNRDPGSGKHVQWQRTPKVDRTKPRKRQCRASTRARRVELILEDSGSETEVDEEMMSMPSSAFSSFQSSGSHSDEDVKIPLHALSTRPPSPMVRVSTTPQRASPGSGFSPRRSIPMQSTSFDQSLSRLHLEDKDADAKGGSGGFGVGPPSVVHPAYRALEYPPIESVADYIPGSGQAAFAPVPDSGFYAFPHMIPLYQDSSPNAYGPPQPTLDVYRGVARPPAFDERIAYGIQQGAFPPVPPGTAMLSHDDGAQHGLPLSFHS</sequence>
<gene>
    <name evidence="3" type="ORF">BU26DRAFT_234137</name>
</gene>
<name>A0A6A6IXW6_9PLEO</name>
<dbReference type="GeneID" id="54574248"/>
<dbReference type="AlphaFoldDB" id="A0A6A6IXW6"/>
<dbReference type="PANTHER" id="PTHR36102:SF1">
    <property type="entry name" value="YDR124W-LIKE HELICAL BUNDLE DOMAIN-CONTAINING PROTEIN"/>
    <property type="match status" value="1"/>
</dbReference>
<feature type="domain" description="Subtelomeric hrmA-associated cluster protein AFUB-079030/YDR124W-like helical bundle" evidence="2">
    <location>
        <begin position="6"/>
        <end position="117"/>
    </location>
</feature>
<dbReference type="InterPro" id="IPR021264">
    <property type="entry name" value="AFUB_079030/YDR124W-like"/>
</dbReference>
<dbReference type="RefSeq" id="XP_033689027.1">
    <property type="nucleotide sequence ID" value="XM_033820918.1"/>
</dbReference>
<feature type="compositionally biased region" description="Basic residues" evidence="1">
    <location>
        <begin position="193"/>
        <end position="203"/>
    </location>
</feature>
<dbReference type="InterPro" id="IPR047092">
    <property type="entry name" value="AFUB_07903/YDR124W-like_hel"/>
</dbReference>
<evidence type="ECO:0000313" key="3">
    <source>
        <dbReference type="EMBL" id="KAF2254023.1"/>
    </source>
</evidence>